<comment type="cofactor">
    <cofactor evidence="1">
        <name>L-ascorbate</name>
        <dbReference type="ChEBI" id="CHEBI:38290"/>
    </cofactor>
</comment>
<keyword evidence="5" id="KW-0408">Iron</keyword>
<dbReference type="GO" id="GO:0005506">
    <property type="term" value="F:iron ion binding"/>
    <property type="evidence" value="ECO:0007669"/>
    <property type="project" value="InterPro"/>
</dbReference>
<keyword evidence="2" id="KW-0479">Metal-binding</keyword>
<dbReference type="Proteomes" id="UP000069620">
    <property type="component" value="Unassembled WGS sequence"/>
</dbReference>
<dbReference type="InterPro" id="IPR006620">
    <property type="entry name" value="Pro_4_hyd_alph"/>
</dbReference>
<reference evidence="8" key="2">
    <citation type="submission" date="2016-02" db="EMBL/GenBank/DDBJ databases">
        <title>Draft genome sequence of five rapidly growing Mycobacterium species.</title>
        <authorList>
            <person name="Katahira K."/>
            <person name="Gotou Y."/>
            <person name="Iida K."/>
            <person name="Ogura Y."/>
            <person name="Hayashi T."/>
        </authorList>
    </citation>
    <scope>NUCLEOTIDE SEQUENCE [LARGE SCALE GENOMIC DNA]</scope>
    <source>
        <strain evidence="8">JCM15654</strain>
    </source>
</reference>
<proteinExistence type="predicted"/>
<dbReference type="InterPro" id="IPR045054">
    <property type="entry name" value="P4HA-like"/>
</dbReference>
<dbReference type="PANTHER" id="PTHR10869:SF246">
    <property type="entry name" value="TRANSMEMBRANE PROLYL 4-HYDROXYLASE"/>
    <property type="match status" value="1"/>
</dbReference>
<sequence length="202" mass="22758">MTTLAQRLEHDRIAWDDDFLTAQECAAFVEGLEFALWRRSSVVSRSPAGHLKSFQSSRRTSESTTQYWFPDELRPRLADLESAVCTALDVDAARLEYWQALRYGYRTGFKRHHDAGLFAAEPGGERATTVLLYLHSPDVGGSTWFPHLHLSVAARAGRLLAWKNLAPDGSPDPAMDHVARQVRKGRKIALTTWARMNHGARQ</sequence>
<evidence type="ECO:0000256" key="5">
    <source>
        <dbReference type="ARBA" id="ARBA00023004"/>
    </source>
</evidence>
<dbReference type="RefSeq" id="WP_062827394.1">
    <property type="nucleotide sequence ID" value="NZ_BCSX01000004.1"/>
</dbReference>
<evidence type="ECO:0000313" key="7">
    <source>
        <dbReference type="EMBL" id="GAS86272.1"/>
    </source>
</evidence>
<gene>
    <name evidence="7" type="ORF">RMCB_0368</name>
</gene>
<comment type="caution">
    <text evidence="7">The sequence shown here is derived from an EMBL/GenBank/DDBJ whole genome shotgun (WGS) entry which is preliminary data.</text>
</comment>
<feature type="domain" description="Prolyl 4-hydroxylase alpha subunit" evidence="6">
    <location>
        <begin position="11"/>
        <end position="195"/>
    </location>
</feature>
<evidence type="ECO:0000256" key="3">
    <source>
        <dbReference type="ARBA" id="ARBA00022964"/>
    </source>
</evidence>
<dbReference type="InterPro" id="IPR044862">
    <property type="entry name" value="Pro_4_hyd_alph_FE2OG_OXY"/>
</dbReference>
<evidence type="ECO:0000256" key="4">
    <source>
        <dbReference type="ARBA" id="ARBA00023002"/>
    </source>
</evidence>
<dbReference type="Gene3D" id="2.60.120.620">
    <property type="entry name" value="q2cbj1_9rhob like domain"/>
    <property type="match status" value="1"/>
</dbReference>
<name>A0A100VUE0_9MYCO</name>
<dbReference type="OrthoDB" id="269774at2"/>
<keyword evidence="8" id="KW-1185">Reference proteome</keyword>
<keyword evidence="3" id="KW-0223">Dioxygenase</keyword>
<dbReference type="EMBL" id="BCSX01000004">
    <property type="protein sequence ID" value="GAS86272.1"/>
    <property type="molecule type" value="Genomic_DNA"/>
</dbReference>
<keyword evidence="4" id="KW-0560">Oxidoreductase</keyword>
<evidence type="ECO:0000259" key="6">
    <source>
        <dbReference type="SMART" id="SM00702"/>
    </source>
</evidence>
<dbReference type="SMART" id="SM00702">
    <property type="entry name" value="P4Hc"/>
    <property type="match status" value="1"/>
</dbReference>
<evidence type="ECO:0000256" key="1">
    <source>
        <dbReference type="ARBA" id="ARBA00001961"/>
    </source>
</evidence>
<dbReference type="Pfam" id="PF13640">
    <property type="entry name" value="2OG-FeII_Oxy_3"/>
    <property type="match status" value="1"/>
</dbReference>
<protein>
    <submittedName>
        <fullName evidence="7">2OG-Fe(II) oxygenase superfamily protein</fullName>
    </submittedName>
</protein>
<dbReference type="GO" id="GO:0004656">
    <property type="term" value="F:procollagen-proline 4-dioxygenase activity"/>
    <property type="evidence" value="ECO:0007669"/>
    <property type="project" value="TreeGrafter"/>
</dbReference>
<evidence type="ECO:0000313" key="8">
    <source>
        <dbReference type="Proteomes" id="UP000069620"/>
    </source>
</evidence>
<accession>A0A100VUE0</accession>
<reference evidence="8" key="1">
    <citation type="journal article" date="2016" name="Genome Announc.">
        <title>Draft Genome Sequences of Five Rapidly Growing Mycobacterium Species, M. thermoresistibile, M. fortuitum subsp. acetamidolyticum, M. canariasense, M. brisbanense, and M. novocastrense.</title>
        <authorList>
            <person name="Katahira K."/>
            <person name="Ogura Y."/>
            <person name="Gotoh Y."/>
            <person name="Hayashi T."/>
        </authorList>
    </citation>
    <scope>NUCLEOTIDE SEQUENCE [LARGE SCALE GENOMIC DNA]</scope>
    <source>
        <strain evidence="8">JCM15654</strain>
    </source>
</reference>
<evidence type="ECO:0000256" key="2">
    <source>
        <dbReference type="ARBA" id="ARBA00022723"/>
    </source>
</evidence>
<dbReference type="STRING" id="146020.RMCB_0368"/>
<dbReference type="AlphaFoldDB" id="A0A100VUE0"/>
<organism evidence="7 8">
    <name type="scientific">Mycolicibacterium brisbanense</name>
    <dbReference type="NCBI Taxonomy" id="146020"/>
    <lineage>
        <taxon>Bacteria</taxon>
        <taxon>Bacillati</taxon>
        <taxon>Actinomycetota</taxon>
        <taxon>Actinomycetes</taxon>
        <taxon>Mycobacteriales</taxon>
        <taxon>Mycobacteriaceae</taxon>
        <taxon>Mycolicibacterium</taxon>
    </lineage>
</organism>
<dbReference type="PANTHER" id="PTHR10869">
    <property type="entry name" value="PROLYL 4-HYDROXYLASE ALPHA SUBUNIT"/>
    <property type="match status" value="1"/>
</dbReference>
<dbReference type="GO" id="GO:0031418">
    <property type="term" value="F:L-ascorbic acid binding"/>
    <property type="evidence" value="ECO:0007669"/>
    <property type="project" value="InterPro"/>
</dbReference>